<proteinExistence type="predicted"/>
<comment type="caution">
    <text evidence="1">The sequence shown here is derived from an EMBL/GenBank/DDBJ whole genome shotgun (WGS) entry which is preliminary data.</text>
</comment>
<feature type="non-terminal residue" evidence="1">
    <location>
        <position position="194"/>
    </location>
</feature>
<gene>
    <name evidence="1" type="ORF">S03H2_24488</name>
</gene>
<evidence type="ECO:0000313" key="1">
    <source>
        <dbReference type="EMBL" id="GAH38886.1"/>
    </source>
</evidence>
<reference evidence="1" key="1">
    <citation type="journal article" date="2014" name="Front. Microbiol.">
        <title>High frequency of phylogenetically diverse reductive dehalogenase-homologous genes in deep subseafloor sedimentary metagenomes.</title>
        <authorList>
            <person name="Kawai M."/>
            <person name="Futagami T."/>
            <person name="Toyoda A."/>
            <person name="Takaki Y."/>
            <person name="Nishi S."/>
            <person name="Hori S."/>
            <person name="Arai W."/>
            <person name="Tsubouchi T."/>
            <person name="Morono Y."/>
            <person name="Uchiyama I."/>
            <person name="Ito T."/>
            <person name="Fujiyama A."/>
            <person name="Inagaki F."/>
            <person name="Takami H."/>
        </authorList>
    </citation>
    <scope>NUCLEOTIDE SEQUENCE</scope>
    <source>
        <strain evidence="1">Expedition CK06-06</strain>
    </source>
</reference>
<accession>X1EZS6</accession>
<name>X1EZS6_9ZZZZ</name>
<dbReference type="AlphaFoldDB" id="X1EZS6"/>
<feature type="non-terminal residue" evidence="1">
    <location>
        <position position="1"/>
    </location>
</feature>
<organism evidence="1">
    <name type="scientific">marine sediment metagenome</name>
    <dbReference type="NCBI Taxonomy" id="412755"/>
    <lineage>
        <taxon>unclassified sequences</taxon>
        <taxon>metagenomes</taxon>
        <taxon>ecological metagenomes</taxon>
    </lineage>
</organism>
<dbReference type="EMBL" id="BARU01013615">
    <property type="protein sequence ID" value="GAH38886.1"/>
    <property type="molecule type" value="Genomic_DNA"/>
</dbReference>
<sequence>YGYIGRSDWTFTIGGAVYASETAGELTQTEPELTSNVVQPVAYAEAGTLIFFNPWTWRGLASPAFTKHVHLDVAAFKIPAAGAPAVVVQDNIAMLSFNQNDSESAYLRWVIPDEYAGGDLTMIVIWTNDGGVDDNTKNVRWQVNYRDISGAGASIVGSNANSPKTIDDTYTSATGYLIHFADPAAIAAADFAGA</sequence>
<protein>
    <submittedName>
        <fullName evidence="1">Uncharacterized protein</fullName>
    </submittedName>
</protein>